<protein>
    <submittedName>
        <fullName evidence="5">ArsR/SmtB family transcription factor</fullName>
    </submittedName>
</protein>
<dbReference type="InterPro" id="IPR001845">
    <property type="entry name" value="HTH_ArsR_DNA-bd_dom"/>
</dbReference>
<feature type="domain" description="HTH arsR-type" evidence="4">
    <location>
        <begin position="1"/>
        <end position="91"/>
    </location>
</feature>
<keyword evidence="1" id="KW-0805">Transcription regulation</keyword>
<dbReference type="CDD" id="cd00090">
    <property type="entry name" value="HTH_ARSR"/>
    <property type="match status" value="1"/>
</dbReference>
<dbReference type="InterPro" id="IPR051081">
    <property type="entry name" value="HTH_MetalResp_TranReg"/>
</dbReference>
<dbReference type="SMART" id="SM00418">
    <property type="entry name" value="HTH_ARSR"/>
    <property type="match status" value="1"/>
</dbReference>
<evidence type="ECO:0000256" key="2">
    <source>
        <dbReference type="ARBA" id="ARBA00023125"/>
    </source>
</evidence>
<organism evidence="5 6">
    <name type="scientific">Paractinoplanes globisporus</name>
    <dbReference type="NCBI Taxonomy" id="113565"/>
    <lineage>
        <taxon>Bacteria</taxon>
        <taxon>Bacillati</taxon>
        <taxon>Actinomycetota</taxon>
        <taxon>Actinomycetes</taxon>
        <taxon>Micromonosporales</taxon>
        <taxon>Micromonosporaceae</taxon>
        <taxon>Paractinoplanes</taxon>
    </lineage>
</organism>
<reference evidence="5 6" key="1">
    <citation type="submission" date="2024-10" db="EMBL/GenBank/DDBJ databases">
        <title>The Natural Products Discovery Center: Release of the First 8490 Sequenced Strains for Exploring Actinobacteria Biosynthetic Diversity.</title>
        <authorList>
            <person name="Kalkreuter E."/>
            <person name="Kautsar S.A."/>
            <person name="Yang D."/>
            <person name="Bader C.D."/>
            <person name="Teijaro C.N."/>
            <person name="Fluegel L."/>
            <person name="Davis C.M."/>
            <person name="Simpson J.R."/>
            <person name="Lauterbach L."/>
            <person name="Steele A.D."/>
            <person name="Gui C."/>
            <person name="Meng S."/>
            <person name="Li G."/>
            <person name="Viehrig K."/>
            <person name="Ye F."/>
            <person name="Su P."/>
            <person name="Kiefer A.F."/>
            <person name="Nichols A."/>
            <person name="Cepeda A.J."/>
            <person name="Yan W."/>
            <person name="Fan B."/>
            <person name="Jiang Y."/>
            <person name="Adhikari A."/>
            <person name="Zheng C.-J."/>
            <person name="Schuster L."/>
            <person name="Cowan T.M."/>
            <person name="Smanski M.J."/>
            <person name="Chevrette M.G."/>
            <person name="De Carvalho L.P.S."/>
            <person name="Shen B."/>
        </authorList>
    </citation>
    <scope>NUCLEOTIDE SEQUENCE [LARGE SCALE GENOMIC DNA]</scope>
    <source>
        <strain evidence="5 6">NPDC000087</strain>
    </source>
</reference>
<dbReference type="SUPFAM" id="SSF46785">
    <property type="entry name" value="Winged helix' DNA-binding domain"/>
    <property type="match status" value="1"/>
</dbReference>
<evidence type="ECO:0000259" key="4">
    <source>
        <dbReference type="PROSITE" id="PS50987"/>
    </source>
</evidence>
<sequence>MTQPAGDPFNALGDPHRRQIVELLAAGGRSVGQIAEALPISRPAVSRHLRLLREAGLVVEQAHGTQRIYQLHDEGVAAVRAYLVQVWDEAAARLRLFAENTGDGTTGDQP</sequence>
<dbReference type="PANTHER" id="PTHR33154:SF33">
    <property type="entry name" value="TRANSCRIPTIONAL REPRESSOR SDPR"/>
    <property type="match status" value="1"/>
</dbReference>
<dbReference type="InterPro" id="IPR036388">
    <property type="entry name" value="WH-like_DNA-bd_sf"/>
</dbReference>
<dbReference type="PROSITE" id="PS50987">
    <property type="entry name" value="HTH_ARSR_2"/>
    <property type="match status" value="1"/>
</dbReference>
<evidence type="ECO:0000256" key="3">
    <source>
        <dbReference type="ARBA" id="ARBA00023163"/>
    </source>
</evidence>
<dbReference type="Pfam" id="PF01022">
    <property type="entry name" value="HTH_5"/>
    <property type="match status" value="1"/>
</dbReference>
<dbReference type="NCBIfam" id="NF033788">
    <property type="entry name" value="HTH_metalloreg"/>
    <property type="match status" value="1"/>
</dbReference>
<keyword evidence="2" id="KW-0238">DNA-binding</keyword>
<accession>A0ABW6W7W4</accession>
<proteinExistence type="predicted"/>
<evidence type="ECO:0000256" key="1">
    <source>
        <dbReference type="ARBA" id="ARBA00023015"/>
    </source>
</evidence>
<keyword evidence="6" id="KW-1185">Reference proteome</keyword>
<dbReference type="Proteomes" id="UP001602245">
    <property type="component" value="Unassembled WGS sequence"/>
</dbReference>
<gene>
    <name evidence="5" type="ORF">ACFY35_08175</name>
</gene>
<evidence type="ECO:0000313" key="5">
    <source>
        <dbReference type="EMBL" id="MFF5289400.1"/>
    </source>
</evidence>
<dbReference type="Gene3D" id="1.10.10.10">
    <property type="entry name" value="Winged helix-like DNA-binding domain superfamily/Winged helix DNA-binding domain"/>
    <property type="match status" value="1"/>
</dbReference>
<dbReference type="PRINTS" id="PR00778">
    <property type="entry name" value="HTHARSR"/>
</dbReference>
<keyword evidence="3" id="KW-0804">Transcription</keyword>
<dbReference type="InterPro" id="IPR011991">
    <property type="entry name" value="ArsR-like_HTH"/>
</dbReference>
<dbReference type="PANTHER" id="PTHR33154">
    <property type="entry name" value="TRANSCRIPTIONAL REGULATOR, ARSR FAMILY"/>
    <property type="match status" value="1"/>
</dbReference>
<dbReference type="RefSeq" id="WP_020509735.1">
    <property type="nucleotide sequence ID" value="NZ_JBIAZU010000001.1"/>
</dbReference>
<evidence type="ECO:0000313" key="6">
    <source>
        <dbReference type="Proteomes" id="UP001602245"/>
    </source>
</evidence>
<dbReference type="EMBL" id="JBIAZU010000001">
    <property type="protein sequence ID" value="MFF5289400.1"/>
    <property type="molecule type" value="Genomic_DNA"/>
</dbReference>
<dbReference type="InterPro" id="IPR036390">
    <property type="entry name" value="WH_DNA-bd_sf"/>
</dbReference>
<comment type="caution">
    <text evidence="5">The sequence shown here is derived from an EMBL/GenBank/DDBJ whole genome shotgun (WGS) entry which is preliminary data.</text>
</comment>
<name>A0ABW6W7W4_9ACTN</name>